<dbReference type="CDD" id="cd00063">
    <property type="entry name" value="FN3"/>
    <property type="match status" value="1"/>
</dbReference>
<name>A0A1I3TVR4_9SPHI</name>
<dbReference type="Gene3D" id="2.60.40.1080">
    <property type="match status" value="1"/>
</dbReference>
<dbReference type="InterPro" id="IPR003961">
    <property type="entry name" value="FN3_dom"/>
</dbReference>
<dbReference type="Proteomes" id="UP000198670">
    <property type="component" value="Unassembled WGS sequence"/>
</dbReference>
<keyword evidence="1" id="KW-0732">Signal</keyword>
<dbReference type="EMBL" id="FOQO01000013">
    <property type="protein sequence ID" value="SFJ74409.1"/>
    <property type="molecule type" value="Genomic_DNA"/>
</dbReference>
<dbReference type="AlphaFoldDB" id="A0A1I3TVR4"/>
<reference evidence="3 4" key="1">
    <citation type="submission" date="2016-10" db="EMBL/GenBank/DDBJ databases">
        <authorList>
            <person name="de Groot N.N."/>
        </authorList>
    </citation>
    <scope>NUCLEOTIDE SEQUENCE [LARGE SCALE GENOMIC DNA]</scope>
    <source>
        <strain evidence="3 4">RK1</strain>
    </source>
</reference>
<organism evidence="3 4">
    <name type="scientific">Parapedobacter indicus</name>
    <dbReference type="NCBI Taxonomy" id="1477437"/>
    <lineage>
        <taxon>Bacteria</taxon>
        <taxon>Pseudomonadati</taxon>
        <taxon>Bacteroidota</taxon>
        <taxon>Sphingobacteriia</taxon>
        <taxon>Sphingobacteriales</taxon>
        <taxon>Sphingobacteriaceae</taxon>
        <taxon>Parapedobacter</taxon>
    </lineage>
</organism>
<dbReference type="InterPro" id="IPR013783">
    <property type="entry name" value="Ig-like_fold"/>
</dbReference>
<dbReference type="InterPro" id="IPR036116">
    <property type="entry name" value="FN3_sf"/>
</dbReference>
<sequence length="695" mass="74696">MTMTNQLRTLHRRLRVLAAVALLAWLAPPEALAQVSAGNEGLSIRPTDWFSSEGLAFQPTARHPVPIVQNRLSRSATAVSIGPGSSLPQVYRFAEPVNFSGTIRIRYREADVAGHDEANLWVFAQSATDEPFRPLASMRNIDERFVQTILNNQPLHALTLADPTTVGYVLKPETPDVSAITQQGFTLEWLPVAGTTDYRIEVATTPDFMTLVPGMDPLIVGEQISVALDGLEAGRQYHFRLVAVDGAGGTQVSPAGTAQTEYWKLERIDPFEPITVDYGTPLGDLPLPETAAVSLENGDEQQWAVNWDGGTPAYHATAPATYLFEGTVVPTDGTFNPDNIKASIAVTVERGSLAGVTLEPATTAYDGKTHALAVQNLPTAATVRYTIQLEGDEPTAGNAATDAGVYTVTARIELDGFDELTLSARLVITPAVRTLDFPVIGDKVYGDDDFNAGATSSSGEAVVYTSDNTSVVEVTDNGLIRITGAGTATLTAAVAANANYANQPSFSRVLTVQKARQTIQFDAPAEVNRDAGSIALNVSASSGLPVTLRLDDEQVAMLDATTLTILRLGTVRITATQAGDGNHEAAEPVTATVRVVDPSSDFPVRVHPAVSRNADGINEFLMIEGIRDYPENRVNIFNRNGTVVYEASGYDNDRVAFRGVGTGQLLLPAGTYFYIVELKDGSTWKYRKGYFVLRY</sequence>
<dbReference type="Pfam" id="PF00041">
    <property type="entry name" value="fn3"/>
    <property type="match status" value="1"/>
</dbReference>
<accession>A0A1I3TVR4</accession>
<evidence type="ECO:0000259" key="2">
    <source>
        <dbReference type="PROSITE" id="PS50853"/>
    </source>
</evidence>
<dbReference type="SUPFAM" id="SSF49265">
    <property type="entry name" value="Fibronectin type III"/>
    <property type="match status" value="1"/>
</dbReference>
<dbReference type="Pfam" id="PF13585">
    <property type="entry name" value="CHU_C"/>
    <property type="match status" value="1"/>
</dbReference>
<evidence type="ECO:0000256" key="1">
    <source>
        <dbReference type="SAM" id="SignalP"/>
    </source>
</evidence>
<feature type="chain" id="PRO_5011762061" evidence="1">
    <location>
        <begin position="34"/>
        <end position="695"/>
    </location>
</feature>
<evidence type="ECO:0000313" key="4">
    <source>
        <dbReference type="Proteomes" id="UP000198670"/>
    </source>
</evidence>
<dbReference type="SUPFAM" id="SSF49373">
    <property type="entry name" value="Invasin/intimin cell-adhesion fragments"/>
    <property type="match status" value="1"/>
</dbReference>
<dbReference type="STRING" id="1477437.SAMN05444682_11387"/>
<dbReference type="Pfam" id="PF07532">
    <property type="entry name" value="Big_4"/>
    <property type="match status" value="1"/>
</dbReference>
<dbReference type="SMART" id="SM00060">
    <property type="entry name" value="FN3"/>
    <property type="match status" value="1"/>
</dbReference>
<protein>
    <submittedName>
        <fullName evidence="3">Gliding motility-associated C-terminal domain-containing protein</fullName>
    </submittedName>
</protein>
<evidence type="ECO:0000313" key="3">
    <source>
        <dbReference type="EMBL" id="SFJ74409.1"/>
    </source>
</evidence>
<proteinExistence type="predicted"/>
<dbReference type="InterPro" id="IPR011081">
    <property type="entry name" value="Big_4"/>
</dbReference>
<gene>
    <name evidence="3" type="ORF">SAMN05444682_11387</name>
</gene>
<keyword evidence="4" id="KW-1185">Reference proteome</keyword>
<dbReference type="InterPro" id="IPR008964">
    <property type="entry name" value="Invasin/intimin_cell_adhesion"/>
</dbReference>
<dbReference type="Gene3D" id="2.60.40.10">
    <property type="entry name" value="Immunoglobulins"/>
    <property type="match status" value="1"/>
</dbReference>
<dbReference type="PROSITE" id="PS50853">
    <property type="entry name" value="FN3"/>
    <property type="match status" value="1"/>
</dbReference>
<feature type="domain" description="Fibronectin type-III" evidence="2">
    <location>
        <begin position="171"/>
        <end position="263"/>
    </location>
</feature>
<dbReference type="OrthoDB" id="714414at2"/>
<feature type="signal peptide" evidence="1">
    <location>
        <begin position="1"/>
        <end position="33"/>
    </location>
</feature>